<dbReference type="RefSeq" id="WP_228848838.1">
    <property type="nucleotide sequence ID" value="NZ_JADCKQ010000007.1"/>
</dbReference>
<evidence type="ECO:0000313" key="1">
    <source>
        <dbReference type="EMBL" id="MBI1494034.1"/>
    </source>
</evidence>
<name>A0A8J7LL49_9RHOB</name>
<dbReference type="Proteomes" id="UP000640583">
    <property type="component" value="Unassembled WGS sequence"/>
</dbReference>
<organism evidence="1 2">
    <name type="scientific">Halocynthiibacter styelae</name>
    <dbReference type="NCBI Taxonomy" id="2761955"/>
    <lineage>
        <taxon>Bacteria</taxon>
        <taxon>Pseudomonadati</taxon>
        <taxon>Pseudomonadota</taxon>
        <taxon>Alphaproteobacteria</taxon>
        <taxon>Rhodobacterales</taxon>
        <taxon>Paracoccaceae</taxon>
        <taxon>Halocynthiibacter</taxon>
    </lineage>
</organism>
<keyword evidence="2" id="KW-1185">Reference proteome</keyword>
<proteinExistence type="predicted"/>
<accession>A0A8J7LL49</accession>
<dbReference type="Pfam" id="PF17914">
    <property type="entry name" value="HopA1"/>
    <property type="match status" value="1"/>
</dbReference>
<dbReference type="EMBL" id="JADCKQ010000007">
    <property type="protein sequence ID" value="MBI1494034.1"/>
    <property type="molecule type" value="Genomic_DNA"/>
</dbReference>
<comment type="caution">
    <text evidence="1">The sequence shown here is derived from an EMBL/GenBank/DDBJ whole genome shotgun (WGS) entry which is preliminary data.</text>
</comment>
<dbReference type="InterPro" id="IPR040871">
    <property type="entry name" value="HopA1"/>
</dbReference>
<gene>
    <name evidence="1" type="ORF">H1D41_10335</name>
</gene>
<evidence type="ECO:0000313" key="2">
    <source>
        <dbReference type="Proteomes" id="UP000640583"/>
    </source>
</evidence>
<protein>
    <submittedName>
        <fullName evidence="1">Uncharacterized protein</fullName>
    </submittedName>
</protein>
<reference evidence="1" key="1">
    <citation type="submission" date="2020-10" db="EMBL/GenBank/DDBJ databases">
        <title>Paenihalocynthiibacter styelae gen. nov., sp. nov., isolated from stalked sea squirt Styela clava.</title>
        <authorList>
            <person name="Kim Y.-O."/>
            <person name="Yoon J.-H."/>
        </authorList>
    </citation>
    <scope>NUCLEOTIDE SEQUENCE</scope>
    <source>
        <strain evidence="1">MYP1-1</strain>
    </source>
</reference>
<dbReference type="AlphaFoldDB" id="A0A8J7LL49"/>
<sequence length="329" mass="36637">MKQRLQTFVSEIHIPEDGLLHFRGQPIQASATPEADDLTQMTEFVYKYLYTHPSGVIKDAFRATAPDARLIEDLKKANTTRCDIQQGWIVRTPLTDGSVVAERAGIVRKFMPGQFLAEKDTLPIHAGSQLTVTHLAGSMNMQPGFFHMFGQEQSDMAEQQRMIRVYFNLLAPGTAASAAHLLTRALNTYKIPFIYKTATRLTDFSRSDTAVLYLSQRFFRIFHLILTHILKPLRPVLATDIPMFTRSLGPGIGFAEDPDGEISFGAARSKIVAQAILSSRCSTGTYVERFWSDFCQICDARSLDLDALHLNAGSTDTLYFPPASPEIAA</sequence>